<dbReference type="SUPFAM" id="SSF52113">
    <property type="entry name" value="BRCT domain"/>
    <property type="match status" value="1"/>
</dbReference>
<evidence type="ECO:0000259" key="2">
    <source>
        <dbReference type="PROSITE" id="PS50172"/>
    </source>
</evidence>
<feature type="compositionally biased region" description="Polar residues" evidence="1">
    <location>
        <begin position="39"/>
        <end position="56"/>
    </location>
</feature>
<accession>A0A9P8UIS3</accession>
<dbReference type="OrthoDB" id="427711at2759"/>
<dbReference type="PANTHER" id="PTHR45990">
    <property type="entry name" value="DNA REPAIR PROTEIN REV1"/>
    <property type="match status" value="1"/>
</dbReference>
<dbReference type="PROSITE" id="PS50172">
    <property type="entry name" value="BRCT"/>
    <property type="match status" value="1"/>
</dbReference>
<dbReference type="InterPro" id="IPR036420">
    <property type="entry name" value="BRCT_dom_sf"/>
</dbReference>
<dbReference type="GO" id="GO:0042276">
    <property type="term" value="P:error-prone translesion synthesis"/>
    <property type="evidence" value="ECO:0007669"/>
    <property type="project" value="TreeGrafter"/>
</dbReference>
<gene>
    <name evidence="3" type="ORF">BKA67DRAFT_659569</name>
</gene>
<dbReference type="GO" id="GO:0070987">
    <property type="term" value="P:error-free translesion synthesis"/>
    <property type="evidence" value="ECO:0007669"/>
    <property type="project" value="TreeGrafter"/>
</dbReference>
<feature type="region of interest" description="Disordered" evidence="1">
    <location>
        <begin position="278"/>
        <end position="315"/>
    </location>
</feature>
<feature type="region of interest" description="Disordered" evidence="1">
    <location>
        <begin position="1"/>
        <end position="63"/>
    </location>
</feature>
<dbReference type="PANTHER" id="PTHR45990:SF1">
    <property type="entry name" value="DNA REPAIR PROTEIN REV1"/>
    <property type="match status" value="1"/>
</dbReference>
<keyword evidence="4" id="KW-1185">Reference proteome</keyword>
<dbReference type="GO" id="GO:0017125">
    <property type="term" value="F:deoxycytidyl transferase activity"/>
    <property type="evidence" value="ECO:0007669"/>
    <property type="project" value="TreeGrafter"/>
</dbReference>
<dbReference type="AlphaFoldDB" id="A0A9P8UIS3"/>
<protein>
    <recommendedName>
        <fullName evidence="2">BRCT domain-containing protein</fullName>
    </recommendedName>
</protein>
<feature type="domain" description="BRCT" evidence="2">
    <location>
        <begin position="149"/>
        <end position="255"/>
    </location>
</feature>
<proteinExistence type="predicted"/>
<feature type="compositionally biased region" description="Polar residues" evidence="1">
    <location>
        <begin position="278"/>
        <end position="293"/>
    </location>
</feature>
<feature type="compositionally biased region" description="Polar residues" evidence="1">
    <location>
        <begin position="22"/>
        <end position="31"/>
    </location>
</feature>
<evidence type="ECO:0000313" key="4">
    <source>
        <dbReference type="Proteomes" id="UP000758603"/>
    </source>
</evidence>
<dbReference type="Proteomes" id="UP000758603">
    <property type="component" value="Unassembled WGS sequence"/>
</dbReference>
<dbReference type="RefSeq" id="XP_045957189.1">
    <property type="nucleotide sequence ID" value="XM_046107462.1"/>
</dbReference>
<dbReference type="InterPro" id="IPR001357">
    <property type="entry name" value="BRCT_dom"/>
</dbReference>
<dbReference type="Gene3D" id="3.40.50.10190">
    <property type="entry name" value="BRCT domain"/>
    <property type="match status" value="1"/>
</dbReference>
<dbReference type="GO" id="GO:0003887">
    <property type="term" value="F:DNA-directed DNA polymerase activity"/>
    <property type="evidence" value="ECO:0007669"/>
    <property type="project" value="TreeGrafter"/>
</dbReference>
<dbReference type="Pfam" id="PF00533">
    <property type="entry name" value="BRCT"/>
    <property type="match status" value="1"/>
</dbReference>
<evidence type="ECO:0000256" key="1">
    <source>
        <dbReference type="SAM" id="MobiDB-lite"/>
    </source>
</evidence>
<sequence length="315" mass="33948">MPPPPKADIPKAATPRYGSSFDPWNSSSTGHQRAENRLGGSTSWRESRSTKLQSQFEGGAVGGKRMSDAVEAGSKHWDNKAQAIIPPDLRTRATFSVMEMLATPGTMKQSFGKSAPAPVKGNVESITAMEKSMARRQAEDEAREEIHERPRKLFDGIVIYINGSTYPTISDHKLKHILAEHGARISIHLGRRQVTHVILGRSSGGGGGAGGGLAGGKLQKEIQKVGGAAVKFVGVEWILESIKARKRLPEARFSNLKIAPMGQQGVFSMASRVTTPTLAVDNESSINQSQVVRSNAHAPTPRDDEPPPSGQRSYI</sequence>
<dbReference type="EMBL" id="JAGPXC010000005">
    <property type="protein sequence ID" value="KAH6652912.1"/>
    <property type="molecule type" value="Genomic_DNA"/>
</dbReference>
<dbReference type="GO" id="GO:0005634">
    <property type="term" value="C:nucleus"/>
    <property type="evidence" value="ECO:0007669"/>
    <property type="project" value="TreeGrafter"/>
</dbReference>
<reference evidence="3" key="1">
    <citation type="journal article" date="2021" name="Nat. Commun.">
        <title>Genetic determinants of endophytism in the Arabidopsis root mycobiome.</title>
        <authorList>
            <person name="Mesny F."/>
            <person name="Miyauchi S."/>
            <person name="Thiergart T."/>
            <person name="Pickel B."/>
            <person name="Atanasova L."/>
            <person name="Karlsson M."/>
            <person name="Huettel B."/>
            <person name="Barry K.W."/>
            <person name="Haridas S."/>
            <person name="Chen C."/>
            <person name="Bauer D."/>
            <person name="Andreopoulos W."/>
            <person name="Pangilinan J."/>
            <person name="LaButti K."/>
            <person name="Riley R."/>
            <person name="Lipzen A."/>
            <person name="Clum A."/>
            <person name="Drula E."/>
            <person name="Henrissat B."/>
            <person name="Kohler A."/>
            <person name="Grigoriev I.V."/>
            <person name="Martin F.M."/>
            <person name="Hacquard S."/>
        </authorList>
    </citation>
    <scope>NUCLEOTIDE SEQUENCE</scope>
    <source>
        <strain evidence="3">MPI-SDFR-AT-0073</strain>
    </source>
</reference>
<name>A0A9P8UIS3_9PEZI</name>
<evidence type="ECO:0000313" key="3">
    <source>
        <dbReference type="EMBL" id="KAH6652912.1"/>
    </source>
</evidence>
<comment type="caution">
    <text evidence="3">The sequence shown here is derived from an EMBL/GenBank/DDBJ whole genome shotgun (WGS) entry which is preliminary data.</text>
</comment>
<dbReference type="GeneID" id="70136353"/>
<dbReference type="SMART" id="SM00292">
    <property type="entry name" value="BRCT"/>
    <property type="match status" value="1"/>
</dbReference>
<organism evidence="3 4">
    <name type="scientific">Truncatella angustata</name>
    <dbReference type="NCBI Taxonomy" id="152316"/>
    <lineage>
        <taxon>Eukaryota</taxon>
        <taxon>Fungi</taxon>
        <taxon>Dikarya</taxon>
        <taxon>Ascomycota</taxon>
        <taxon>Pezizomycotina</taxon>
        <taxon>Sordariomycetes</taxon>
        <taxon>Xylariomycetidae</taxon>
        <taxon>Amphisphaeriales</taxon>
        <taxon>Sporocadaceae</taxon>
        <taxon>Truncatella</taxon>
    </lineage>
</organism>